<dbReference type="AlphaFoldDB" id="A0A210Q3L3"/>
<dbReference type="PROSITE" id="PS50097">
    <property type="entry name" value="BTB"/>
    <property type="match status" value="1"/>
</dbReference>
<dbReference type="InterPro" id="IPR050457">
    <property type="entry name" value="ZnFinger_BTB_dom_contain"/>
</dbReference>
<dbReference type="GO" id="GO:0000981">
    <property type="term" value="F:DNA-binding transcription factor activity, RNA polymerase II-specific"/>
    <property type="evidence" value="ECO:0007669"/>
    <property type="project" value="TreeGrafter"/>
</dbReference>
<dbReference type="GO" id="GO:0008270">
    <property type="term" value="F:zinc ion binding"/>
    <property type="evidence" value="ECO:0007669"/>
    <property type="project" value="UniProtKB-KW"/>
</dbReference>
<keyword evidence="6" id="KW-0805">Transcription regulation</keyword>
<feature type="compositionally biased region" description="Polar residues" evidence="10">
    <location>
        <begin position="388"/>
        <end position="399"/>
    </location>
</feature>
<proteinExistence type="predicted"/>
<dbReference type="Pfam" id="PF13842">
    <property type="entry name" value="zf-Tnp_2"/>
    <property type="match status" value="1"/>
</dbReference>
<dbReference type="GO" id="GO:0005634">
    <property type="term" value="C:nucleus"/>
    <property type="evidence" value="ECO:0007669"/>
    <property type="project" value="UniProtKB-SubCell"/>
</dbReference>
<evidence type="ECO:0000313" key="12">
    <source>
        <dbReference type="EMBL" id="OWF43292.1"/>
    </source>
</evidence>
<feature type="compositionally biased region" description="Low complexity" evidence="10">
    <location>
        <begin position="427"/>
        <end position="456"/>
    </location>
</feature>
<keyword evidence="7" id="KW-0238">DNA-binding</keyword>
<keyword evidence="2" id="KW-0479">Metal-binding</keyword>
<gene>
    <name evidence="12" type="ORF">KP79_PYT18758</name>
</gene>
<dbReference type="GO" id="GO:0000978">
    <property type="term" value="F:RNA polymerase II cis-regulatory region sequence-specific DNA binding"/>
    <property type="evidence" value="ECO:0007669"/>
    <property type="project" value="TreeGrafter"/>
</dbReference>
<keyword evidence="3" id="KW-0677">Repeat</keyword>
<feature type="compositionally biased region" description="Polar residues" evidence="10">
    <location>
        <begin position="234"/>
        <end position="246"/>
    </location>
</feature>
<organism evidence="12 13">
    <name type="scientific">Mizuhopecten yessoensis</name>
    <name type="common">Japanese scallop</name>
    <name type="synonym">Patinopecten yessoensis</name>
    <dbReference type="NCBI Taxonomy" id="6573"/>
    <lineage>
        <taxon>Eukaryota</taxon>
        <taxon>Metazoa</taxon>
        <taxon>Spiralia</taxon>
        <taxon>Lophotrochozoa</taxon>
        <taxon>Mollusca</taxon>
        <taxon>Bivalvia</taxon>
        <taxon>Autobranchia</taxon>
        <taxon>Pteriomorphia</taxon>
        <taxon>Pectinida</taxon>
        <taxon>Pectinoidea</taxon>
        <taxon>Pectinidae</taxon>
        <taxon>Mizuhopecten</taxon>
    </lineage>
</organism>
<dbReference type="PANTHER" id="PTHR46105:SF5">
    <property type="entry name" value="ZINC FINGER AND BTB DOMAIN-CONTAINING PROTEIN 44 ISOFORM X1"/>
    <property type="match status" value="1"/>
</dbReference>
<dbReference type="InterPro" id="IPR011333">
    <property type="entry name" value="SKP1/BTB/POZ_sf"/>
</dbReference>
<feature type="region of interest" description="Disordered" evidence="10">
    <location>
        <begin position="174"/>
        <end position="248"/>
    </location>
</feature>
<dbReference type="SMART" id="SM00225">
    <property type="entry name" value="BTB"/>
    <property type="match status" value="1"/>
</dbReference>
<keyword evidence="4" id="KW-0863">Zinc-finger</keyword>
<keyword evidence="5" id="KW-0862">Zinc</keyword>
<feature type="region of interest" description="Disordered" evidence="10">
    <location>
        <begin position="337"/>
        <end position="362"/>
    </location>
</feature>
<evidence type="ECO:0000256" key="1">
    <source>
        <dbReference type="ARBA" id="ARBA00004123"/>
    </source>
</evidence>
<keyword evidence="13" id="KW-1185">Reference proteome</keyword>
<evidence type="ECO:0000256" key="5">
    <source>
        <dbReference type="ARBA" id="ARBA00022833"/>
    </source>
</evidence>
<sequence length="665" mass="72754">MSSMNYQKVYMNQIHSSSLLCQLSHMWKGQMLCDAIIKTGQVITKAHRVVLVAACPMLQSMENASAGSHLEVRLAADIKQESVNTFLQYLYEGFMMLTEENVRDVEKVGRLLQVDSVIKCCADFYKCMNAKTGAPFPGSSYKYSFSGHDLAEFRHVRATGLQKTASERIIKRVSDFPRPGSPGSKRPRLYRGGSPSDVTVIGSDKADDTASMSHSYMSGAPDPWDRVPKLGSGMSRQGATGRNSQPGVIEIIEERIELVQTEPPEKDSGQPSSSRSSQKSAAVSIAVTSQFNTEPDISVVNVFGSPETQSTTAASNAITSSSSSRGSITVSPLTIFQEPHPQSSSAPEPSSSSSTVESSGQVSEIQFAGFSQRQDVVDSVYGMGKQQKSVDSQLTSTPHQRPFPVSVSPITQPKPFAAGSAVQAGISSPSSMSLPLGSPSSSKSVQKPRSAPASPAERARDSRRASEAAGMHSTADMTPDLSIVKIESSNHETGGLDMHVDMPEEGVMRIHPGRMPDEQEEASDKEIEDWAREEMSNEGSNISGDQNNSWYMGTFKDTESGLFHPPFSQSTGVDLFPPLAGDLTQHIPVKNENNKYTKCFLCLRNKTKTKSGWRVNTYYKCSRCSIPLCNNRERNCFETFHRQLLMYKSDASQYPNQPLFKYPFE</sequence>
<dbReference type="OrthoDB" id="6107565at2759"/>
<dbReference type="EMBL" id="NEDP02005138">
    <property type="protein sequence ID" value="OWF43292.1"/>
    <property type="molecule type" value="Genomic_DNA"/>
</dbReference>
<evidence type="ECO:0000256" key="10">
    <source>
        <dbReference type="SAM" id="MobiDB-lite"/>
    </source>
</evidence>
<protein>
    <submittedName>
        <fullName evidence="12">Kelch repeat and BTB domain-containing protein 7</fullName>
    </submittedName>
</protein>
<accession>A0A210Q3L3</accession>
<dbReference type="Proteomes" id="UP000242188">
    <property type="component" value="Unassembled WGS sequence"/>
</dbReference>
<dbReference type="Gene3D" id="3.30.710.10">
    <property type="entry name" value="Potassium Channel Kv1.1, Chain A"/>
    <property type="match status" value="1"/>
</dbReference>
<dbReference type="SUPFAM" id="SSF54695">
    <property type="entry name" value="POZ domain"/>
    <property type="match status" value="1"/>
</dbReference>
<dbReference type="PANTHER" id="PTHR46105">
    <property type="entry name" value="AGAP004733-PA"/>
    <property type="match status" value="1"/>
</dbReference>
<name>A0A210Q3L3_MIZYE</name>
<feature type="compositionally biased region" description="Basic and acidic residues" evidence="10">
    <location>
        <begin position="457"/>
        <end position="466"/>
    </location>
</feature>
<feature type="domain" description="BTB" evidence="11">
    <location>
        <begin position="33"/>
        <end position="99"/>
    </location>
</feature>
<evidence type="ECO:0000259" key="11">
    <source>
        <dbReference type="PROSITE" id="PS50097"/>
    </source>
</evidence>
<comment type="subcellular location">
    <subcellularLocation>
        <location evidence="1">Nucleus</location>
    </subcellularLocation>
</comment>
<feature type="region of interest" description="Disordered" evidence="10">
    <location>
        <begin position="388"/>
        <end position="481"/>
    </location>
</feature>
<evidence type="ECO:0000256" key="6">
    <source>
        <dbReference type="ARBA" id="ARBA00023015"/>
    </source>
</evidence>
<dbReference type="InterPro" id="IPR000210">
    <property type="entry name" value="BTB/POZ_dom"/>
</dbReference>
<evidence type="ECO:0000256" key="8">
    <source>
        <dbReference type="ARBA" id="ARBA00023163"/>
    </source>
</evidence>
<feature type="compositionally biased region" description="Low complexity" evidence="10">
    <location>
        <begin position="269"/>
        <end position="281"/>
    </location>
</feature>
<evidence type="ECO:0000256" key="2">
    <source>
        <dbReference type="ARBA" id="ARBA00022723"/>
    </source>
</evidence>
<keyword evidence="9" id="KW-0539">Nucleus</keyword>
<evidence type="ECO:0000313" key="13">
    <source>
        <dbReference type="Proteomes" id="UP000242188"/>
    </source>
</evidence>
<reference evidence="12 13" key="1">
    <citation type="journal article" date="2017" name="Nat. Ecol. Evol.">
        <title>Scallop genome provides insights into evolution of bilaterian karyotype and development.</title>
        <authorList>
            <person name="Wang S."/>
            <person name="Zhang J."/>
            <person name="Jiao W."/>
            <person name="Li J."/>
            <person name="Xun X."/>
            <person name="Sun Y."/>
            <person name="Guo X."/>
            <person name="Huan P."/>
            <person name="Dong B."/>
            <person name="Zhang L."/>
            <person name="Hu X."/>
            <person name="Sun X."/>
            <person name="Wang J."/>
            <person name="Zhao C."/>
            <person name="Wang Y."/>
            <person name="Wang D."/>
            <person name="Huang X."/>
            <person name="Wang R."/>
            <person name="Lv J."/>
            <person name="Li Y."/>
            <person name="Zhang Z."/>
            <person name="Liu B."/>
            <person name="Lu W."/>
            <person name="Hui Y."/>
            <person name="Liang J."/>
            <person name="Zhou Z."/>
            <person name="Hou R."/>
            <person name="Li X."/>
            <person name="Liu Y."/>
            <person name="Li H."/>
            <person name="Ning X."/>
            <person name="Lin Y."/>
            <person name="Zhao L."/>
            <person name="Xing Q."/>
            <person name="Dou J."/>
            <person name="Li Y."/>
            <person name="Mao J."/>
            <person name="Guo H."/>
            <person name="Dou H."/>
            <person name="Li T."/>
            <person name="Mu C."/>
            <person name="Jiang W."/>
            <person name="Fu Q."/>
            <person name="Fu X."/>
            <person name="Miao Y."/>
            <person name="Liu J."/>
            <person name="Yu Q."/>
            <person name="Li R."/>
            <person name="Liao H."/>
            <person name="Li X."/>
            <person name="Kong Y."/>
            <person name="Jiang Z."/>
            <person name="Chourrout D."/>
            <person name="Li R."/>
            <person name="Bao Z."/>
        </authorList>
    </citation>
    <scope>NUCLEOTIDE SEQUENCE [LARGE SCALE GENOMIC DNA]</scope>
    <source>
        <strain evidence="12 13">PY_sf001</strain>
    </source>
</reference>
<feature type="region of interest" description="Disordered" evidence="10">
    <location>
        <begin position="260"/>
        <end position="281"/>
    </location>
</feature>
<keyword evidence="8" id="KW-0804">Transcription</keyword>
<comment type="caution">
    <text evidence="12">The sequence shown here is derived from an EMBL/GenBank/DDBJ whole genome shotgun (WGS) entry which is preliminary data.</text>
</comment>
<evidence type="ECO:0000256" key="9">
    <source>
        <dbReference type="ARBA" id="ARBA00023242"/>
    </source>
</evidence>
<dbReference type="InterPro" id="IPR032718">
    <property type="entry name" value="PGBD4_Znf_C"/>
</dbReference>
<evidence type="ECO:0000256" key="3">
    <source>
        <dbReference type="ARBA" id="ARBA00022737"/>
    </source>
</evidence>
<evidence type="ECO:0000256" key="4">
    <source>
        <dbReference type="ARBA" id="ARBA00022771"/>
    </source>
</evidence>
<evidence type="ECO:0000256" key="7">
    <source>
        <dbReference type="ARBA" id="ARBA00023125"/>
    </source>
</evidence>
<dbReference type="Pfam" id="PF00651">
    <property type="entry name" value="BTB"/>
    <property type="match status" value="1"/>
</dbReference>